<sequence length="138" mass="14313">MDITLTDTETKEITLTEMAAEKLGGILDQKGLRESHALRVFVKGGGCGGMQYGMTFDDDIQEADQVFEQFGLRVVVDPTSFFYVGGSSIDYIDNLMGGGFHIENPNAVSSCGCGSSFRTNGAPAGAAAGAGCGSGCGH</sequence>
<dbReference type="GO" id="GO:0016226">
    <property type="term" value="P:iron-sulfur cluster assembly"/>
    <property type="evidence" value="ECO:0007669"/>
    <property type="project" value="InterPro"/>
</dbReference>
<dbReference type="InterPro" id="IPR016092">
    <property type="entry name" value="ATAP"/>
</dbReference>
<dbReference type="Pfam" id="PF01521">
    <property type="entry name" value="Fe-S_biosyn"/>
    <property type="match status" value="1"/>
</dbReference>
<dbReference type="PANTHER" id="PTHR43011:SF1">
    <property type="entry name" value="IRON-SULFUR CLUSTER ASSEMBLY 2 HOMOLOG, MITOCHONDRIAL"/>
    <property type="match status" value="1"/>
</dbReference>
<organism evidence="2">
    <name type="scientific">Caldilineaceae bacterium SB0661_bin_32</name>
    <dbReference type="NCBI Taxonomy" id="2605255"/>
    <lineage>
        <taxon>Bacteria</taxon>
        <taxon>Bacillati</taxon>
        <taxon>Chloroflexota</taxon>
        <taxon>Caldilineae</taxon>
        <taxon>Caldilineales</taxon>
        <taxon>Caldilineaceae</taxon>
    </lineage>
</organism>
<dbReference type="GO" id="GO:0005506">
    <property type="term" value="F:iron ion binding"/>
    <property type="evidence" value="ECO:0007669"/>
    <property type="project" value="TreeGrafter"/>
</dbReference>
<dbReference type="InterPro" id="IPR035903">
    <property type="entry name" value="HesB-like_dom_sf"/>
</dbReference>
<dbReference type="GO" id="GO:0051537">
    <property type="term" value="F:2 iron, 2 sulfur cluster binding"/>
    <property type="evidence" value="ECO:0007669"/>
    <property type="project" value="TreeGrafter"/>
</dbReference>
<name>A0A6B1D2Z0_9CHLR</name>
<gene>
    <name evidence="2" type="primary">erpA</name>
    <name evidence="2" type="ORF">F4X14_04250</name>
</gene>
<dbReference type="PANTHER" id="PTHR43011">
    <property type="entry name" value="IRON-SULFUR CLUSTER ASSEMBLY 2 HOMOLOG, MITOCHONDRIAL"/>
    <property type="match status" value="1"/>
</dbReference>
<dbReference type="EMBL" id="VXMH01000019">
    <property type="protein sequence ID" value="MYC94161.1"/>
    <property type="molecule type" value="Genomic_DNA"/>
</dbReference>
<evidence type="ECO:0000313" key="2">
    <source>
        <dbReference type="EMBL" id="MYC94161.1"/>
    </source>
</evidence>
<evidence type="ECO:0000259" key="1">
    <source>
        <dbReference type="Pfam" id="PF01521"/>
    </source>
</evidence>
<protein>
    <submittedName>
        <fullName evidence="2">Iron-sulfur cluster insertion protein ErpA</fullName>
    </submittedName>
</protein>
<dbReference type="InterPro" id="IPR017870">
    <property type="entry name" value="FeS_cluster_insertion_CS"/>
</dbReference>
<dbReference type="GO" id="GO:0051539">
    <property type="term" value="F:4 iron, 4 sulfur cluster binding"/>
    <property type="evidence" value="ECO:0007669"/>
    <property type="project" value="TreeGrafter"/>
</dbReference>
<dbReference type="SUPFAM" id="SSF89360">
    <property type="entry name" value="HesB-like domain"/>
    <property type="match status" value="1"/>
</dbReference>
<feature type="domain" description="Core" evidence="1">
    <location>
        <begin position="12"/>
        <end position="114"/>
    </location>
</feature>
<dbReference type="Gene3D" id="2.60.300.12">
    <property type="entry name" value="HesB-like domain"/>
    <property type="match status" value="1"/>
</dbReference>
<comment type="caution">
    <text evidence="2">The sequence shown here is derived from an EMBL/GenBank/DDBJ whole genome shotgun (WGS) entry which is preliminary data.</text>
</comment>
<proteinExistence type="predicted"/>
<dbReference type="NCBIfam" id="TIGR00049">
    <property type="entry name" value="iron-sulfur cluster assembly accessory protein"/>
    <property type="match status" value="1"/>
</dbReference>
<dbReference type="InterPro" id="IPR000361">
    <property type="entry name" value="ATAP_core_dom"/>
</dbReference>
<accession>A0A6B1D2Z0</accession>
<dbReference type="AlphaFoldDB" id="A0A6B1D2Z0"/>
<dbReference type="NCBIfam" id="NF010147">
    <property type="entry name" value="PRK13623.1"/>
    <property type="match status" value="1"/>
</dbReference>
<reference evidence="2" key="1">
    <citation type="submission" date="2019-09" db="EMBL/GenBank/DDBJ databases">
        <title>Characterisation of the sponge microbiome using genome-centric metagenomics.</title>
        <authorList>
            <person name="Engelberts J.P."/>
            <person name="Robbins S.J."/>
            <person name="De Goeij J.M."/>
            <person name="Aranda M."/>
            <person name="Bell S.C."/>
            <person name="Webster N.S."/>
        </authorList>
    </citation>
    <scope>NUCLEOTIDE SEQUENCE</scope>
    <source>
        <strain evidence="2">SB0661_bin_32</strain>
    </source>
</reference>
<dbReference type="PROSITE" id="PS01152">
    <property type="entry name" value="HESB"/>
    <property type="match status" value="1"/>
</dbReference>